<evidence type="ECO:0000256" key="2">
    <source>
        <dbReference type="ARBA" id="ARBA00008231"/>
    </source>
</evidence>
<keyword evidence="5" id="KW-0143">Chaperone</keyword>
<sequence>MSVDEAITNAFLVTETNRTEATMKRFWKNATVGQKDGFYTVLLDGRPLKTPSGNVLVMPPQKSLVSTLIAAEWENQERLLKHHALPMTALASRAIDAMVDETTRTEVRQALLDYLDTDTICFHEDYPPQLVELQIQHWDPLLSWARSTFEVELHTFDSLLFNSQPEATKSKMDQIMSSFDHWEMAAMERATYTTKSFIIALALVKKHLSVEQAALAAQVEVASQIQRWGEVEDTHDVDYHDVRRLLGSAACLLCST</sequence>
<comment type="subcellular location">
    <subcellularLocation>
        <location evidence="1">Mitochondrion</location>
    </subcellularLocation>
</comment>
<evidence type="ECO:0000256" key="1">
    <source>
        <dbReference type="ARBA" id="ARBA00004173"/>
    </source>
</evidence>
<keyword evidence="4" id="KW-0496">Mitochondrion</keyword>
<evidence type="ECO:0000313" key="7">
    <source>
        <dbReference type="Proteomes" id="UP000623467"/>
    </source>
</evidence>
<name>A0A8H6YLI0_9AGAR</name>
<dbReference type="PANTHER" id="PTHR21013">
    <property type="entry name" value="ATP SYNTHASE MITOCHONDRIAL F1 COMPLEX ASSEMBLY FACTOR 2/ATP12 PROTEIN, MITOCHONDRIAL PRECURSOR"/>
    <property type="match status" value="1"/>
</dbReference>
<comment type="similarity">
    <text evidence="2">Belongs to the ATP12 family.</text>
</comment>
<proteinExistence type="inferred from homology"/>
<dbReference type="Gene3D" id="3.30.2180.10">
    <property type="entry name" value="ATP12-like"/>
    <property type="match status" value="1"/>
</dbReference>
<accession>A0A8H6YLI0</accession>
<protein>
    <submittedName>
        <fullName evidence="6">Nt-Gln-amidase domain-containing protein</fullName>
    </submittedName>
</protein>
<dbReference type="GO" id="GO:0033615">
    <property type="term" value="P:mitochondrial proton-transporting ATP synthase complex assembly"/>
    <property type="evidence" value="ECO:0007669"/>
    <property type="project" value="TreeGrafter"/>
</dbReference>
<keyword evidence="7" id="KW-1185">Reference proteome</keyword>
<dbReference type="GO" id="GO:0005739">
    <property type="term" value="C:mitochondrion"/>
    <property type="evidence" value="ECO:0007669"/>
    <property type="project" value="UniProtKB-SubCell"/>
</dbReference>
<dbReference type="AlphaFoldDB" id="A0A8H6YLI0"/>
<dbReference type="Proteomes" id="UP000623467">
    <property type="component" value="Unassembled WGS sequence"/>
</dbReference>
<dbReference type="OrthoDB" id="5673at2759"/>
<evidence type="ECO:0000256" key="3">
    <source>
        <dbReference type="ARBA" id="ARBA00022946"/>
    </source>
</evidence>
<evidence type="ECO:0000256" key="5">
    <source>
        <dbReference type="ARBA" id="ARBA00023186"/>
    </source>
</evidence>
<dbReference type="EMBL" id="JACAZH010000007">
    <property type="protein sequence ID" value="KAF7363315.1"/>
    <property type="molecule type" value="Genomic_DNA"/>
</dbReference>
<dbReference type="InterPro" id="IPR042272">
    <property type="entry name" value="ATP12_ATP_synth-F1-assembly_N"/>
</dbReference>
<organism evidence="6 7">
    <name type="scientific">Mycena sanguinolenta</name>
    <dbReference type="NCBI Taxonomy" id="230812"/>
    <lineage>
        <taxon>Eukaryota</taxon>
        <taxon>Fungi</taxon>
        <taxon>Dikarya</taxon>
        <taxon>Basidiomycota</taxon>
        <taxon>Agaricomycotina</taxon>
        <taxon>Agaricomycetes</taxon>
        <taxon>Agaricomycetidae</taxon>
        <taxon>Agaricales</taxon>
        <taxon>Marasmiineae</taxon>
        <taxon>Mycenaceae</taxon>
        <taxon>Mycena</taxon>
    </lineage>
</organism>
<dbReference type="SUPFAM" id="SSF160909">
    <property type="entry name" value="ATP12-like"/>
    <property type="match status" value="1"/>
</dbReference>
<reference evidence="6" key="1">
    <citation type="submission" date="2020-05" db="EMBL/GenBank/DDBJ databases">
        <title>Mycena genomes resolve the evolution of fungal bioluminescence.</title>
        <authorList>
            <person name="Tsai I.J."/>
        </authorList>
    </citation>
    <scope>NUCLEOTIDE SEQUENCE</scope>
    <source>
        <strain evidence="6">160909Yilan</strain>
    </source>
</reference>
<dbReference type="InterPro" id="IPR023335">
    <property type="entry name" value="ATP12_ortho_dom_sf"/>
</dbReference>
<gene>
    <name evidence="6" type="ORF">MSAN_00986800</name>
</gene>
<dbReference type="PANTHER" id="PTHR21013:SF10">
    <property type="entry name" value="ATP SYNTHASE MITOCHONDRIAL F1 COMPLEX ASSEMBLY FACTOR 2"/>
    <property type="match status" value="1"/>
</dbReference>
<dbReference type="Pfam" id="PF07542">
    <property type="entry name" value="ATP12"/>
    <property type="match status" value="1"/>
</dbReference>
<dbReference type="Gene3D" id="1.10.3580.10">
    <property type="entry name" value="ATP12 ATPase"/>
    <property type="match status" value="1"/>
</dbReference>
<keyword evidence="3" id="KW-0809">Transit peptide</keyword>
<evidence type="ECO:0000256" key="4">
    <source>
        <dbReference type="ARBA" id="ARBA00023128"/>
    </source>
</evidence>
<evidence type="ECO:0000313" key="6">
    <source>
        <dbReference type="EMBL" id="KAF7363315.1"/>
    </source>
</evidence>
<comment type="caution">
    <text evidence="6">The sequence shown here is derived from an EMBL/GenBank/DDBJ whole genome shotgun (WGS) entry which is preliminary data.</text>
</comment>
<dbReference type="InterPro" id="IPR011419">
    <property type="entry name" value="ATP12_ATP_synth-F1-assembly"/>
</dbReference>